<dbReference type="AlphaFoldDB" id="A0A1M6RRA7"/>
<reference evidence="1 2" key="1">
    <citation type="submission" date="2016-11" db="EMBL/GenBank/DDBJ databases">
        <authorList>
            <person name="Jaros S."/>
            <person name="Januszkiewicz K."/>
            <person name="Wedrychowicz H."/>
        </authorList>
    </citation>
    <scope>NUCLEOTIDE SEQUENCE [LARGE SCALE GENOMIC DNA]</scope>
    <source>
        <strain evidence="1 2">DSM 14501</strain>
    </source>
</reference>
<accession>A0A1M6RRA7</accession>
<dbReference type="InterPro" id="IPR048108">
    <property type="entry name" value="CBO2463_dom"/>
</dbReference>
<sequence>MDRLKYGFNTRFFEGVIVEIKDGLVGIDLKGRIGHLRVPKRMLITDYDLKLGQEVGFFMSYPEVLSGEVNQKYVDNIERDKKRKEEGK</sequence>
<dbReference type="EMBL" id="FRAJ01000015">
    <property type="protein sequence ID" value="SHK35012.1"/>
    <property type="molecule type" value="Genomic_DNA"/>
</dbReference>
<organism evidence="1 2">
    <name type="scientific">Caminicella sporogenes DSM 14501</name>
    <dbReference type="NCBI Taxonomy" id="1121266"/>
    <lineage>
        <taxon>Bacteria</taxon>
        <taxon>Bacillati</taxon>
        <taxon>Bacillota</taxon>
        <taxon>Clostridia</taxon>
        <taxon>Peptostreptococcales</taxon>
        <taxon>Caminicellaceae</taxon>
        <taxon>Caminicella</taxon>
    </lineage>
</organism>
<gene>
    <name evidence="1" type="ORF">SAMN02745883_01856</name>
</gene>
<keyword evidence="2" id="KW-1185">Reference proteome</keyword>
<protein>
    <submittedName>
        <fullName evidence="1">Uncharacterized protein</fullName>
    </submittedName>
</protein>
<evidence type="ECO:0000313" key="1">
    <source>
        <dbReference type="EMBL" id="SHK35012.1"/>
    </source>
</evidence>
<dbReference type="NCBIfam" id="NF041553">
    <property type="entry name" value="CBO2463_dom"/>
    <property type="match status" value="1"/>
</dbReference>
<evidence type="ECO:0000313" key="2">
    <source>
        <dbReference type="Proteomes" id="UP000184082"/>
    </source>
</evidence>
<dbReference type="STRING" id="1121266.SAMN02745883_01856"/>
<proteinExistence type="predicted"/>
<dbReference type="RefSeq" id="WP_072967851.1">
    <property type="nucleotide sequence ID" value="NZ_FRAJ01000015.1"/>
</dbReference>
<dbReference type="Proteomes" id="UP000184082">
    <property type="component" value="Unassembled WGS sequence"/>
</dbReference>
<name>A0A1M6RRA7_9FIRM</name>